<comment type="caution">
    <text evidence="1">The sequence shown here is derived from an EMBL/GenBank/DDBJ whole genome shotgun (WGS) entry which is preliminary data.</text>
</comment>
<gene>
    <name evidence="1" type="ORF">BDCR2A_00473</name>
</gene>
<dbReference type="EMBL" id="AZIT01000001">
    <property type="protein sequence ID" value="ETZ18500.1"/>
    <property type="molecule type" value="Genomic_DNA"/>
</dbReference>
<protein>
    <submittedName>
        <fullName evidence="1">Uncharacterized protein</fullName>
    </submittedName>
</protein>
<evidence type="ECO:0000313" key="2">
    <source>
        <dbReference type="Proteomes" id="UP000019148"/>
    </source>
</evidence>
<organism evidence="1 2">
    <name type="scientific">Borrelia duttonii CR2A</name>
    <dbReference type="NCBI Taxonomy" id="1432657"/>
    <lineage>
        <taxon>Bacteria</taxon>
        <taxon>Pseudomonadati</taxon>
        <taxon>Spirochaetota</taxon>
        <taxon>Spirochaetia</taxon>
        <taxon>Spirochaetales</taxon>
        <taxon>Borreliaceae</taxon>
        <taxon>Borrelia</taxon>
    </lineage>
</organism>
<name>W6TIK2_9SPIR</name>
<dbReference type="Proteomes" id="UP000019148">
    <property type="component" value="Unassembled WGS sequence"/>
</dbReference>
<accession>W6TIK2</accession>
<reference evidence="1 2" key="1">
    <citation type="submission" date="2013-12" db="EMBL/GenBank/DDBJ databases">
        <title>Comparative genomics of relapsing fever spirochetes.</title>
        <authorList>
            <person name="Schwan T.G."/>
            <person name="Raffel S.J."/>
            <person name="Porcella S.F."/>
        </authorList>
    </citation>
    <scope>NUCLEOTIDE SEQUENCE [LARGE SCALE GENOMIC DNA]</scope>
    <source>
        <strain evidence="1 2">CR2A</strain>
    </source>
</reference>
<dbReference type="AlphaFoldDB" id="W6TIK2"/>
<proteinExistence type="predicted"/>
<evidence type="ECO:0000313" key="1">
    <source>
        <dbReference type="EMBL" id="ETZ18500.1"/>
    </source>
</evidence>
<sequence length="38" mass="4717">MIYINDKKMQYQIYIYKKSSKIYYTINCDFANSKRNNI</sequence>